<keyword evidence="2" id="KW-0285">Flavoprotein</keyword>
<comment type="cofactor">
    <cofactor evidence="1">
        <name>FAD</name>
        <dbReference type="ChEBI" id="CHEBI:57692"/>
    </cofactor>
</comment>
<dbReference type="GO" id="GO:0008115">
    <property type="term" value="F:sarcosine oxidase activity"/>
    <property type="evidence" value="ECO:0007669"/>
    <property type="project" value="TreeGrafter"/>
</dbReference>
<dbReference type="GO" id="GO:0050660">
    <property type="term" value="F:flavin adenine dinucleotide binding"/>
    <property type="evidence" value="ECO:0007669"/>
    <property type="project" value="InterPro"/>
</dbReference>
<name>A0A4Q8AH46_9MICO</name>
<dbReference type="InterPro" id="IPR036188">
    <property type="entry name" value="FAD/NAD-bd_sf"/>
</dbReference>
<evidence type="ECO:0000256" key="2">
    <source>
        <dbReference type="ARBA" id="ARBA00022630"/>
    </source>
</evidence>
<evidence type="ECO:0000313" key="7">
    <source>
        <dbReference type="Proteomes" id="UP000291483"/>
    </source>
</evidence>
<protein>
    <submittedName>
        <fullName evidence="6">Sarcosine oxidase</fullName>
    </submittedName>
</protein>
<dbReference type="NCBIfam" id="NF008425">
    <property type="entry name" value="PRK11259.1"/>
    <property type="match status" value="1"/>
</dbReference>
<dbReference type="Proteomes" id="UP000291483">
    <property type="component" value="Unassembled WGS sequence"/>
</dbReference>
<evidence type="ECO:0000256" key="4">
    <source>
        <dbReference type="ARBA" id="ARBA00023002"/>
    </source>
</evidence>
<gene>
    <name evidence="6" type="ORF">EV379_0009</name>
</gene>
<accession>A0A4Q8AH46</accession>
<dbReference type="InterPro" id="IPR006076">
    <property type="entry name" value="FAD-dep_OxRdtase"/>
</dbReference>
<keyword evidence="7" id="KW-1185">Reference proteome</keyword>
<dbReference type="AlphaFoldDB" id="A0A4Q8AH46"/>
<sequence>MVERVDVAVVGLGAMGANALWRLAERGVSVVGFEQFTVAHPLGSSHGATRLFREACLEHPDLTPIARLAKTLYRELEAHGGEELLRITGGVMMGAPDSDVIAGTRAAASAHGLTLVDLSHDELAERYPQLAELAPTDVAVLDPGAGVAFPEPTIRAAVDRALALGAEVVENTRVLAVEAGDDGVLVRTATGEWLADRVILAQGAWLAAELPWVELQPIRTPMTWFEPRATPNAAAPDAAPASEFALDRLPVFVRQLSESEVLWGHGSVGAVAGPEKGALIKAGVGDIWQERVRIDPEQLDRGVTPADWRQVSALLAEAVPAIEPLPARVDPCMVTISPDDQFVVGRSPRHPRVIVGGGDSGHAFKHAPALGEILARFALDEPQLVDTAFIDPARFA</sequence>
<organism evidence="6 7">
    <name type="scientific">Microterricola gilva</name>
    <dbReference type="NCBI Taxonomy" id="393267"/>
    <lineage>
        <taxon>Bacteria</taxon>
        <taxon>Bacillati</taxon>
        <taxon>Actinomycetota</taxon>
        <taxon>Actinomycetes</taxon>
        <taxon>Micrococcales</taxon>
        <taxon>Microbacteriaceae</taxon>
        <taxon>Microterricola</taxon>
    </lineage>
</organism>
<dbReference type="PANTHER" id="PTHR10961:SF7">
    <property type="entry name" value="FAD DEPENDENT OXIDOREDUCTASE DOMAIN-CONTAINING PROTEIN"/>
    <property type="match status" value="1"/>
</dbReference>
<dbReference type="Pfam" id="PF01266">
    <property type="entry name" value="DAO"/>
    <property type="match status" value="1"/>
</dbReference>
<dbReference type="RefSeq" id="WP_130504350.1">
    <property type="nucleotide sequence ID" value="NZ_SHLC01000001.1"/>
</dbReference>
<dbReference type="PANTHER" id="PTHR10961">
    <property type="entry name" value="PEROXISOMAL SARCOSINE OXIDASE"/>
    <property type="match status" value="1"/>
</dbReference>
<keyword evidence="3" id="KW-0274">FAD</keyword>
<dbReference type="SUPFAM" id="SSF51905">
    <property type="entry name" value="FAD/NAD(P)-binding domain"/>
    <property type="match status" value="1"/>
</dbReference>
<evidence type="ECO:0000256" key="3">
    <source>
        <dbReference type="ARBA" id="ARBA00022827"/>
    </source>
</evidence>
<evidence type="ECO:0000313" key="6">
    <source>
        <dbReference type="EMBL" id="RZU63720.1"/>
    </source>
</evidence>
<comment type="caution">
    <text evidence="6">The sequence shown here is derived from an EMBL/GenBank/DDBJ whole genome shotgun (WGS) entry which is preliminary data.</text>
</comment>
<feature type="domain" description="FAD dependent oxidoreductase" evidence="5">
    <location>
        <begin position="6"/>
        <end position="376"/>
    </location>
</feature>
<dbReference type="Gene3D" id="3.30.9.10">
    <property type="entry name" value="D-Amino Acid Oxidase, subunit A, domain 2"/>
    <property type="match status" value="1"/>
</dbReference>
<evidence type="ECO:0000256" key="1">
    <source>
        <dbReference type="ARBA" id="ARBA00001974"/>
    </source>
</evidence>
<dbReference type="EMBL" id="SHLC01000001">
    <property type="protein sequence ID" value="RZU63720.1"/>
    <property type="molecule type" value="Genomic_DNA"/>
</dbReference>
<keyword evidence="4" id="KW-0560">Oxidoreductase</keyword>
<reference evidence="6 7" key="1">
    <citation type="submission" date="2019-02" db="EMBL/GenBank/DDBJ databases">
        <title>Sequencing the genomes of 1000 actinobacteria strains.</title>
        <authorList>
            <person name="Klenk H.-P."/>
        </authorList>
    </citation>
    <scope>NUCLEOTIDE SEQUENCE [LARGE SCALE GENOMIC DNA]</scope>
    <source>
        <strain evidence="6 7">DSM 18319</strain>
    </source>
</reference>
<proteinExistence type="predicted"/>
<evidence type="ECO:0000259" key="5">
    <source>
        <dbReference type="Pfam" id="PF01266"/>
    </source>
</evidence>
<dbReference type="Gene3D" id="3.50.50.60">
    <property type="entry name" value="FAD/NAD(P)-binding domain"/>
    <property type="match status" value="1"/>
</dbReference>
<dbReference type="InterPro" id="IPR045170">
    <property type="entry name" value="MTOX"/>
</dbReference>
<dbReference type="OrthoDB" id="9806257at2"/>